<dbReference type="InterPro" id="IPR029044">
    <property type="entry name" value="Nucleotide-diphossugar_trans"/>
</dbReference>
<evidence type="ECO:0000259" key="1">
    <source>
        <dbReference type="Pfam" id="PF12804"/>
    </source>
</evidence>
<comment type="caution">
    <text evidence="2">The sequence shown here is derived from an EMBL/GenBank/DDBJ whole genome shotgun (WGS) entry which is preliminary data.</text>
</comment>
<evidence type="ECO:0000313" key="3">
    <source>
        <dbReference type="Proteomes" id="UP000633365"/>
    </source>
</evidence>
<evidence type="ECO:0000313" key="2">
    <source>
        <dbReference type="EMBL" id="MBK6087352.1"/>
    </source>
</evidence>
<dbReference type="PANTHER" id="PTHR43777:SF1">
    <property type="entry name" value="MOLYBDENUM COFACTOR CYTIDYLYLTRANSFERASE"/>
    <property type="match status" value="1"/>
</dbReference>
<sequence length="203" mass="22503">MKTSDQLTLGCVILAAGNSTRFGNNKLLVEIDGKMMIERALEAIPAERFSAVAVVTQYESIVHLAERYGYRAIVNRRPDLGISHSVMLGTNALKDACDGILYQVADQPWLRRGSVSSMLDLFCENPEHIVSMSSDGKRGNPCIFPEKYFDELCRLSGDRGGRAVIKQHEDDLLLFEVSASELSDIDTPRDISDRIDPLSLRGL</sequence>
<proteinExistence type="predicted"/>
<feature type="domain" description="MobA-like NTP transferase" evidence="1">
    <location>
        <begin position="11"/>
        <end position="169"/>
    </location>
</feature>
<dbReference type="AlphaFoldDB" id="A0A934WQX4"/>
<dbReference type="PANTHER" id="PTHR43777">
    <property type="entry name" value="MOLYBDENUM COFACTOR CYTIDYLYLTRANSFERASE"/>
    <property type="match status" value="1"/>
</dbReference>
<dbReference type="RefSeq" id="WP_201426661.1">
    <property type="nucleotide sequence ID" value="NZ_JAEQMG010000027.1"/>
</dbReference>
<dbReference type="Gene3D" id="3.90.550.10">
    <property type="entry name" value="Spore Coat Polysaccharide Biosynthesis Protein SpsA, Chain A"/>
    <property type="match status" value="1"/>
</dbReference>
<dbReference type="SUPFAM" id="SSF53448">
    <property type="entry name" value="Nucleotide-diphospho-sugar transferases"/>
    <property type="match status" value="1"/>
</dbReference>
<dbReference type="Proteomes" id="UP000633365">
    <property type="component" value="Unassembled WGS sequence"/>
</dbReference>
<gene>
    <name evidence="2" type="ORF">JKK62_01550</name>
</gene>
<dbReference type="Pfam" id="PF12804">
    <property type="entry name" value="NTP_transf_3"/>
    <property type="match status" value="1"/>
</dbReference>
<dbReference type="CDD" id="cd04182">
    <property type="entry name" value="GT_2_like_f"/>
    <property type="match status" value="1"/>
</dbReference>
<name>A0A934WQX4_9FIRM</name>
<accession>A0A934WQX4</accession>
<reference evidence="2" key="1">
    <citation type="submission" date="2021-01" db="EMBL/GenBank/DDBJ databases">
        <title>Genome public.</title>
        <authorList>
            <person name="Liu C."/>
            <person name="Sun Q."/>
        </authorList>
    </citation>
    <scope>NUCLEOTIDE SEQUENCE</scope>
    <source>
        <strain evidence="2">M6</strain>
    </source>
</reference>
<dbReference type="InterPro" id="IPR025877">
    <property type="entry name" value="MobA-like_NTP_Trfase"/>
</dbReference>
<keyword evidence="3" id="KW-1185">Reference proteome</keyword>
<organism evidence="2 3">
    <name type="scientific">Ruminococcus difficilis</name>
    <dbReference type="NCBI Taxonomy" id="2763069"/>
    <lineage>
        <taxon>Bacteria</taxon>
        <taxon>Bacillati</taxon>
        <taxon>Bacillota</taxon>
        <taxon>Clostridia</taxon>
        <taxon>Eubacteriales</taxon>
        <taxon>Oscillospiraceae</taxon>
        <taxon>Ruminococcus</taxon>
    </lineage>
</organism>
<dbReference type="EMBL" id="JAEQMG010000027">
    <property type="protein sequence ID" value="MBK6087352.1"/>
    <property type="molecule type" value="Genomic_DNA"/>
</dbReference>
<protein>
    <submittedName>
        <fullName evidence="2">Nucleotidyltransferase family protein</fullName>
    </submittedName>
</protein>
<dbReference type="GO" id="GO:0016779">
    <property type="term" value="F:nucleotidyltransferase activity"/>
    <property type="evidence" value="ECO:0007669"/>
    <property type="project" value="UniProtKB-ARBA"/>
</dbReference>